<dbReference type="OrthoDB" id="9810250at2"/>
<dbReference type="RefSeq" id="WP_150203015.1">
    <property type="nucleotide sequence ID" value="NZ_CAUQTN010000094.1"/>
</dbReference>
<name>A0A5P1X1Y2_9LACO</name>
<reference evidence="4 5" key="1">
    <citation type="submission" date="2019-09" db="EMBL/GenBank/DDBJ databases">
        <title>Complete Genome Sequence of Lactobacillus nenjiangensis SH-Y15, isolated from sauerkraut.</title>
        <authorList>
            <person name="Yang H."/>
        </authorList>
    </citation>
    <scope>NUCLEOTIDE SEQUENCE [LARGE SCALE GENOMIC DNA]</scope>
    <source>
        <strain evidence="4 5">SH-Y15</strain>
    </source>
</reference>
<dbReference type="InterPro" id="IPR009057">
    <property type="entry name" value="Homeodomain-like_sf"/>
</dbReference>
<evidence type="ECO:0000313" key="5">
    <source>
        <dbReference type="Proteomes" id="UP000325295"/>
    </source>
</evidence>
<organism evidence="4 5">
    <name type="scientific">Paucilactobacillus nenjiangensis</name>
    <dbReference type="NCBI Taxonomy" id="1296540"/>
    <lineage>
        <taxon>Bacteria</taxon>
        <taxon>Bacillati</taxon>
        <taxon>Bacillota</taxon>
        <taxon>Bacilli</taxon>
        <taxon>Lactobacillales</taxon>
        <taxon>Lactobacillaceae</taxon>
        <taxon>Paucilactobacillus</taxon>
    </lineage>
</organism>
<keyword evidence="5" id="KW-1185">Reference proteome</keyword>
<proteinExistence type="predicted"/>
<dbReference type="EMBL" id="CP043939">
    <property type="protein sequence ID" value="QER66451.1"/>
    <property type="molecule type" value="Genomic_DNA"/>
</dbReference>
<dbReference type="AlphaFoldDB" id="A0A5P1X1Y2"/>
<accession>A0A5P1X1Y2</accession>
<dbReference type="PROSITE" id="PS50977">
    <property type="entry name" value="HTH_TETR_2"/>
    <property type="match status" value="1"/>
</dbReference>
<keyword evidence="1 2" id="KW-0238">DNA-binding</keyword>
<dbReference type="SUPFAM" id="SSF46689">
    <property type="entry name" value="Homeodomain-like"/>
    <property type="match status" value="1"/>
</dbReference>
<dbReference type="InterPro" id="IPR001647">
    <property type="entry name" value="HTH_TetR"/>
</dbReference>
<evidence type="ECO:0000256" key="2">
    <source>
        <dbReference type="PROSITE-ProRule" id="PRU00335"/>
    </source>
</evidence>
<gene>
    <name evidence="4" type="ORF">F0161_00295</name>
</gene>
<feature type="DNA-binding region" description="H-T-H motif" evidence="2">
    <location>
        <begin position="31"/>
        <end position="50"/>
    </location>
</feature>
<dbReference type="GO" id="GO:0003677">
    <property type="term" value="F:DNA binding"/>
    <property type="evidence" value="ECO:0007669"/>
    <property type="project" value="UniProtKB-UniRule"/>
</dbReference>
<dbReference type="Gene3D" id="1.10.357.10">
    <property type="entry name" value="Tetracycline Repressor, domain 2"/>
    <property type="match status" value="1"/>
</dbReference>
<dbReference type="Proteomes" id="UP000325295">
    <property type="component" value="Chromosome"/>
</dbReference>
<evidence type="ECO:0000313" key="4">
    <source>
        <dbReference type="EMBL" id="QER66451.1"/>
    </source>
</evidence>
<dbReference type="KEGG" id="lnn:F0161_00295"/>
<sequence>MQKRQMYIDTQNKIIETTLVLMKTKPINSIKVTEIVRIAKINRTTFYSHFQDVPALIDFIENTLIDELIGCFKSVPVDWIQTYNQTQEEQFYLEFAQLIEANFNTYQRLMS</sequence>
<evidence type="ECO:0000256" key="1">
    <source>
        <dbReference type="ARBA" id="ARBA00023125"/>
    </source>
</evidence>
<protein>
    <submittedName>
        <fullName evidence="4">TetR/AcrR family transcriptional regulator</fullName>
    </submittedName>
</protein>
<feature type="domain" description="HTH tetR-type" evidence="3">
    <location>
        <begin position="8"/>
        <end position="68"/>
    </location>
</feature>
<evidence type="ECO:0000259" key="3">
    <source>
        <dbReference type="PROSITE" id="PS50977"/>
    </source>
</evidence>